<evidence type="ECO:0000259" key="2">
    <source>
        <dbReference type="Pfam" id="PF16206"/>
    </source>
</evidence>
<feature type="domain" description="Mon2 C-terminal" evidence="2">
    <location>
        <begin position="688"/>
        <end position="744"/>
    </location>
</feature>
<gene>
    <name evidence="3" type="ORF">BB561_006035</name>
</gene>
<dbReference type="STRING" id="133385.A0A2T9Y6W0"/>
<evidence type="ECO:0000313" key="4">
    <source>
        <dbReference type="Proteomes" id="UP000245383"/>
    </source>
</evidence>
<dbReference type="Pfam" id="PF16206">
    <property type="entry name" value="Mon2_C"/>
    <property type="match status" value="2"/>
</dbReference>
<protein>
    <recommendedName>
        <fullName evidence="2">Mon2 C-terminal domain-containing protein</fullName>
    </recommendedName>
</protein>
<feature type="domain" description="Mon2 C-terminal" evidence="2">
    <location>
        <begin position="803"/>
        <end position="883"/>
    </location>
</feature>
<dbReference type="EMBL" id="MBFR01000417">
    <property type="protein sequence ID" value="PVU88089.1"/>
    <property type="molecule type" value="Genomic_DNA"/>
</dbReference>
<name>A0A2T9Y6W0_9FUNG</name>
<dbReference type="OrthoDB" id="294853at2759"/>
<sequence length="2127" mass="239816">MSGNIQSIDININSSISQFDTSVDSAANDSHGDTDRRDSQTQAFNLSEFNRAIAAEALLRIITNTKLFLKLYKYYDYQTTNSKIIYSILKDICKYLLERSELFFSSTETTGKNHKKTSDFDYCKKSIGYNDFILTPSDYRNSLSKALISPPINISAQNQLIPLAPSSSSTPKKTLVLLKDAQNLNNLTNSEDKTYATLAKSFMDNLWPELLSSLSFLSKLSFSVSEQILIVLALENFTKVLGSLGIDKGFKSFLTSICNSSLPSLEISKVERNRRSGSASALGSKLPPNTPKSLNSESDKSVKSSSSSEFKAPLSAESLKPSKISLSAMNTQSLTAVSNCACFLSPILNEEWYAVIVTLQQADEILYQSKLSFSHKIEESNSGLIYDKHFSFSKISDTEMQKVFIDHQLLVSEYEFLFKLVPRLNDGDALGWFVQALCLLNLDISDTPPLSRDVAIYTLMRNNCSNNKRITVILNRPSFSIKHLLDLAKSHLDQFLVVKSPSVDNSNRITLWEVFVYQLLDTATYINTLTSLRSQACDALSESVLAAMFYVLDSAKESVIAQSTDPNNQSSVSLYYGDAQIQVLMPLSEMISITKQSRYNSENFSRFTEVQHLALSTLNQLLQTSGHSICKAWDVVFDILQSAVLKFNKNSHSTSHTQSNFSSSSISINKDYSLVRLAFTSLQLICSDFIGNLSCNSIRRCIMVLGDYANQTADLNVALTAIGLMWNITDYLLSNQIDNYHNHEYDNNKSQVLPTPDDLCSSPNKLNQNNTDTATKSNMSQIANLYFNKSKEFNNDSFIELWIFINTCKLEDEHSCDNIELLFLHVLHTLSLLCVDERHELRSSSVKTLFSTLDIYGNQLSTLSWNIIMWAVLQPLLEQVSTSRAKTLLCDWVLPLHKDFLALKLANTKMKYSIFGVNNINLSASVDDDIQNPSNHINLEHLEPSTENALNIDIFDSNSSGIYVEDPRHVRLKTWDETISTTITNIATIFISNSNKVLDTTYLSANNFICYLSWIIAIGSGSISPSDAHNEIYDYFKNSLSKGASCNKTKLDSELINIINKKFIVSEFRPIFQSNVLIETIVGTFKTLVEHLKIHQNVDSVSTDLNSNSNNSCSFSFAEIHGKIIWNFVILLAQFSVEPEEQDEKITSIQIISSKDFLNAGFLQKHYKAIVDFIPPMILYLGPNGLKKLQFGDFQTLFDCLKLLLFSEKYLISRDIYSMTPIQDSIWKTLDSILDMFNIHSNIKTNSESFDCLNTSSNQENVSIGYKSENDSSIELNSDYIPTFYSLLPLYLNFICRLSVLPFLCLSLSDTCAQNMDYKLTVPNWAIEVIESIKQWAHPFDFSYFRKGSSFVEDQPQFNSKSKPRAKPTYLALSQNSLQSINKVITRLDLLCYLNDKSNSCKDNNICLDLMSKRNDILMNHDSSQLSQSSSYDKELVKLTHCLVFKKIILNAIKASSMVLVCWDSFYWDFLVLELNEKFISPLHSYSALRPYWDISADTLLNLINYSFDAFSFFNSFKENDCVIETWSLVNNILKSVVFLPSSVVDKWHNMQFSILKINLESDGNIDFTNSQPMASFNLPPQLSTNYFFENDEFLHRDQNILRCPPPQISDLQSIDPNVVLNKSRSNSLNHKALNNFNIGDKSNISYSTFLNRIMISVLRFISTITDFKKEEAYVDNLYNPSSGHIANKNLSINCSSSHDSETNSFDKKRVNSENSVSELQKTFESKAQQEYSQLMKDLINFVSLVAQICVFSKDSSTLNYVGINIGSISVSEIIQPYKSISILNDKNDLVLTALHWLIVLSSQNSKVISSPLLNSSKSTFNNSSNDILPLSNGTSKDRADNHIRGKNFKDSVATSCFLKNSSLQEYDTVDSVPRFKVCDYGSIPSLKERPRIPLWVGEISSYSLILTSTKLLVDYLGFDSKCFCSYANTEEIGDFNPNAGVFVSNTQIVFLLAHLLDLNIMPNIFGYRIKDKNHEDCTILLEQVLKLAISTDFSNNIGDSDPADIYSGFYEKTISKLGCKYGKNSCGNIFSFLLDEYPNGSFKTILDQNLNLDQAEDDSFNNSDSLTGKNSMPESPKVHQSIRAKISQHLLSSQVSHLYLLFYLIRSLKNDRQGLVRTLARLSATL</sequence>
<accession>A0A2T9Y6W0</accession>
<dbReference type="Proteomes" id="UP000245383">
    <property type="component" value="Unassembled WGS sequence"/>
</dbReference>
<proteinExistence type="predicted"/>
<comment type="caution">
    <text evidence="3">The sequence shown here is derived from an EMBL/GenBank/DDBJ whole genome shotgun (WGS) entry which is preliminary data.</text>
</comment>
<feature type="region of interest" description="Disordered" evidence="1">
    <location>
        <begin position="278"/>
        <end position="306"/>
    </location>
</feature>
<evidence type="ECO:0000313" key="3">
    <source>
        <dbReference type="EMBL" id="PVU88089.1"/>
    </source>
</evidence>
<dbReference type="InterPro" id="IPR032817">
    <property type="entry name" value="Mon2_C"/>
</dbReference>
<keyword evidence="4" id="KW-1185">Reference proteome</keyword>
<organism evidence="3 4">
    <name type="scientific">Smittium simulii</name>
    <dbReference type="NCBI Taxonomy" id="133385"/>
    <lineage>
        <taxon>Eukaryota</taxon>
        <taxon>Fungi</taxon>
        <taxon>Fungi incertae sedis</taxon>
        <taxon>Zoopagomycota</taxon>
        <taxon>Kickxellomycotina</taxon>
        <taxon>Harpellomycetes</taxon>
        <taxon>Harpellales</taxon>
        <taxon>Legeriomycetaceae</taxon>
        <taxon>Smittium</taxon>
    </lineage>
</organism>
<evidence type="ECO:0000256" key="1">
    <source>
        <dbReference type="SAM" id="MobiDB-lite"/>
    </source>
</evidence>
<reference evidence="3 4" key="1">
    <citation type="journal article" date="2018" name="MBio">
        <title>Comparative Genomics Reveals the Core Gene Toolbox for the Fungus-Insect Symbiosis.</title>
        <authorList>
            <person name="Wang Y."/>
            <person name="Stata M."/>
            <person name="Wang W."/>
            <person name="Stajich J.E."/>
            <person name="White M.M."/>
            <person name="Moncalvo J.M."/>
        </authorList>
    </citation>
    <scope>NUCLEOTIDE SEQUENCE [LARGE SCALE GENOMIC DNA]</scope>
    <source>
        <strain evidence="3 4">SWE-8-4</strain>
    </source>
</reference>